<dbReference type="Pfam" id="PF00400">
    <property type="entry name" value="WD40"/>
    <property type="match status" value="2"/>
</dbReference>
<dbReference type="Gene3D" id="2.130.10.10">
    <property type="entry name" value="YVTN repeat-like/Quinoprotein amine dehydrogenase"/>
    <property type="match status" value="1"/>
</dbReference>
<evidence type="ECO:0000256" key="7">
    <source>
        <dbReference type="ARBA" id="ARBA00024838"/>
    </source>
</evidence>
<dbReference type="InterPro" id="IPR015505">
    <property type="entry name" value="Coronin"/>
</dbReference>
<keyword evidence="5 9" id="KW-0677">Repeat</keyword>
<dbReference type="PANTHER" id="PTHR10856:SF20">
    <property type="entry name" value="CORONIN-7"/>
    <property type="match status" value="1"/>
</dbReference>
<evidence type="ECO:0000256" key="6">
    <source>
        <dbReference type="ARBA" id="ARBA00023203"/>
    </source>
</evidence>
<proteinExistence type="inferred from homology"/>
<gene>
    <name evidence="11" type="ORF">CVLEPA_LOCUS15349</name>
</gene>
<evidence type="ECO:0000256" key="3">
    <source>
        <dbReference type="ARBA" id="ARBA00022490"/>
    </source>
</evidence>
<keyword evidence="3" id="KW-0963">Cytoplasm</keyword>
<evidence type="ECO:0000256" key="4">
    <source>
        <dbReference type="ARBA" id="ARBA00022574"/>
    </source>
</evidence>
<accession>A0ABP0FXP0</accession>
<comment type="caution">
    <text evidence="11">The sequence shown here is derived from an EMBL/GenBank/DDBJ whole genome shotgun (WGS) entry which is preliminary data.</text>
</comment>
<evidence type="ECO:0000313" key="11">
    <source>
        <dbReference type="EMBL" id="CAK8684362.1"/>
    </source>
</evidence>
<dbReference type="PROSITE" id="PS50294">
    <property type="entry name" value="WD_REPEATS_REGION"/>
    <property type="match status" value="1"/>
</dbReference>
<evidence type="ECO:0000256" key="9">
    <source>
        <dbReference type="RuleBase" id="RU280818"/>
    </source>
</evidence>
<comment type="similarity">
    <text evidence="2 9">Belongs to the WD repeat coronin family.</text>
</comment>
<feature type="repeat" description="WD" evidence="8">
    <location>
        <begin position="74"/>
        <end position="116"/>
    </location>
</feature>
<comment type="subcellular location">
    <subcellularLocation>
        <location evidence="1">Cytoplasm</location>
    </subcellularLocation>
</comment>
<dbReference type="SMART" id="SM00320">
    <property type="entry name" value="WD40"/>
    <property type="match status" value="3"/>
</dbReference>
<sequence>MHRFKASKYKNSVVKCSKKEECFTDISVEVPLCFGNGLAVGPRFIASNISSAGSGKIGIFGVNHPGRMGQNPTLSAHGDSVIDLEWSPFHHNMLLSASQDTTVKLWKLPSDGLSESSPINPVSTFTGFKKRPELLRHHTIADNTFAVADESGISIWNIDKGISMCGKEDFGFDLVQSISWSQDGNTIACTTKGKKVVIYDPRSNKVVQEGKAHDNHKDSRVVSLGSSNKLATTGFSNVSLHEQLRGLRCFCSLASRWQQSDARLDIPNNA</sequence>
<dbReference type="PROSITE" id="PS50082">
    <property type="entry name" value="WD_REPEATS_2"/>
    <property type="match status" value="1"/>
</dbReference>
<dbReference type="SUPFAM" id="SSF50978">
    <property type="entry name" value="WD40 repeat-like"/>
    <property type="match status" value="1"/>
</dbReference>
<dbReference type="Proteomes" id="UP001642483">
    <property type="component" value="Unassembled WGS sequence"/>
</dbReference>
<evidence type="ECO:0000256" key="5">
    <source>
        <dbReference type="ARBA" id="ARBA00022737"/>
    </source>
</evidence>
<reference evidence="11 12" key="1">
    <citation type="submission" date="2024-02" db="EMBL/GenBank/DDBJ databases">
        <authorList>
            <person name="Daric V."/>
            <person name="Darras S."/>
        </authorList>
    </citation>
    <scope>NUCLEOTIDE SEQUENCE [LARGE SCALE GENOMIC DNA]</scope>
</reference>
<dbReference type="PANTHER" id="PTHR10856">
    <property type="entry name" value="CORONIN"/>
    <property type="match status" value="1"/>
</dbReference>
<dbReference type="EMBL" id="CAWYQH010000097">
    <property type="protein sequence ID" value="CAK8684362.1"/>
    <property type="molecule type" value="Genomic_DNA"/>
</dbReference>
<keyword evidence="6" id="KW-0009">Actin-binding</keyword>
<organism evidence="11 12">
    <name type="scientific">Clavelina lepadiformis</name>
    <name type="common">Light-bulb sea squirt</name>
    <name type="synonym">Ascidia lepadiformis</name>
    <dbReference type="NCBI Taxonomy" id="159417"/>
    <lineage>
        <taxon>Eukaryota</taxon>
        <taxon>Metazoa</taxon>
        <taxon>Chordata</taxon>
        <taxon>Tunicata</taxon>
        <taxon>Ascidiacea</taxon>
        <taxon>Aplousobranchia</taxon>
        <taxon>Clavelinidae</taxon>
        <taxon>Clavelina</taxon>
    </lineage>
</organism>
<evidence type="ECO:0000259" key="10">
    <source>
        <dbReference type="SMART" id="SM01166"/>
    </source>
</evidence>
<evidence type="ECO:0000256" key="1">
    <source>
        <dbReference type="ARBA" id="ARBA00004496"/>
    </source>
</evidence>
<comment type="function">
    <text evidence="7">F-actin regulator involved in anterograde Golgi to endosome transport: upon ubiquitination via 'Lys-33'-linked ubiquitin chains by the BCR(KLHL20) E3 ubiquitin ligase complex, interacts with EPS15 and localizes to the trans-Golgi network, where it promotes actin polymerization, thereby facilitating post-Golgi trafficking. May play a role in the maintenance of the Golgi apparatus morphology.</text>
</comment>
<name>A0ABP0FXP0_CLALP</name>
<dbReference type="InterPro" id="IPR015943">
    <property type="entry name" value="WD40/YVTN_repeat-like_dom_sf"/>
</dbReference>
<dbReference type="InterPro" id="IPR015048">
    <property type="entry name" value="DUF1899"/>
</dbReference>
<protein>
    <recommendedName>
        <fullName evidence="9">Coronin</fullName>
    </recommendedName>
</protein>
<feature type="domain" description="DUF1899" evidence="10">
    <location>
        <begin position="3"/>
        <end position="66"/>
    </location>
</feature>
<dbReference type="SMART" id="SM01166">
    <property type="entry name" value="DUF1899"/>
    <property type="match status" value="1"/>
</dbReference>
<dbReference type="Pfam" id="PF08953">
    <property type="entry name" value="DUF1899"/>
    <property type="match status" value="1"/>
</dbReference>
<evidence type="ECO:0000256" key="2">
    <source>
        <dbReference type="ARBA" id="ARBA00009482"/>
    </source>
</evidence>
<evidence type="ECO:0000256" key="8">
    <source>
        <dbReference type="PROSITE-ProRule" id="PRU00221"/>
    </source>
</evidence>
<keyword evidence="12" id="KW-1185">Reference proteome</keyword>
<dbReference type="InterPro" id="IPR036322">
    <property type="entry name" value="WD40_repeat_dom_sf"/>
</dbReference>
<evidence type="ECO:0000313" key="12">
    <source>
        <dbReference type="Proteomes" id="UP001642483"/>
    </source>
</evidence>
<keyword evidence="4 8" id="KW-0853">WD repeat</keyword>
<dbReference type="InterPro" id="IPR001680">
    <property type="entry name" value="WD40_rpt"/>
</dbReference>